<accession>A0AAD8AFM3</accession>
<dbReference type="EC" id="2.3.3.9" evidence="4"/>
<dbReference type="PIRSF" id="PIRSF015582">
    <property type="entry name" value="Cit_lyase_B"/>
    <property type="match status" value="1"/>
</dbReference>
<comment type="subunit">
    <text evidence="3">Homotrimer.</text>
</comment>
<dbReference type="PANTHER" id="PTHR11105:SF0">
    <property type="entry name" value="CITRAMALYL-COA LYASE, MITOCHONDRIAL"/>
    <property type="match status" value="1"/>
</dbReference>
<reference evidence="27" key="1">
    <citation type="journal article" date="2023" name="IScience">
        <title>Live-bearing cockroach genome reveals convergent evolutionary mechanisms linked to viviparity in insects and beyond.</title>
        <authorList>
            <person name="Fouks B."/>
            <person name="Harrison M.C."/>
            <person name="Mikhailova A.A."/>
            <person name="Marchal E."/>
            <person name="English S."/>
            <person name="Carruthers M."/>
            <person name="Jennings E.C."/>
            <person name="Chiamaka E.L."/>
            <person name="Frigard R.A."/>
            <person name="Pippel M."/>
            <person name="Attardo G.M."/>
            <person name="Benoit J.B."/>
            <person name="Bornberg-Bauer E."/>
            <person name="Tobe S.S."/>
        </authorList>
    </citation>
    <scope>NUCLEOTIDE SEQUENCE</scope>
    <source>
        <strain evidence="27">Stay&amp;Tobe</strain>
    </source>
</reference>
<evidence type="ECO:0000256" key="21">
    <source>
        <dbReference type="ARBA" id="ARBA00076231"/>
    </source>
</evidence>
<dbReference type="Gene3D" id="3.20.20.60">
    <property type="entry name" value="Phosphoenolpyruvate-binding domains"/>
    <property type="match status" value="1"/>
</dbReference>
<dbReference type="GO" id="GO:0005739">
    <property type="term" value="C:mitochondrion"/>
    <property type="evidence" value="ECO:0007669"/>
    <property type="project" value="UniProtKB-SubCell"/>
</dbReference>
<keyword evidence="6 25" id="KW-0479">Metal-binding</keyword>
<evidence type="ECO:0000256" key="2">
    <source>
        <dbReference type="ARBA" id="ARBA00004173"/>
    </source>
</evidence>
<dbReference type="Pfam" id="PF03328">
    <property type="entry name" value="HpcH_HpaI"/>
    <property type="match status" value="1"/>
</dbReference>
<evidence type="ECO:0000256" key="12">
    <source>
        <dbReference type="ARBA" id="ARBA00023239"/>
    </source>
</evidence>
<dbReference type="GO" id="GO:0106064">
    <property type="term" value="P:regulation of cobalamin metabolic process"/>
    <property type="evidence" value="ECO:0007669"/>
    <property type="project" value="TreeGrafter"/>
</dbReference>
<keyword evidence="28" id="KW-1185">Reference proteome</keyword>
<evidence type="ECO:0000256" key="17">
    <source>
        <dbReference type="ARBA" id="ARBA00061542"/>
    </source>
</evidence>
<evidence type="ECO:0000256" key="20">
    <source>
        <dbReference type="ARBA" id="ARBA00072098"/>
    </source>
</evidence>
<dbReference type="SUPFAM" id="SSF51621">
    <property type="entry name" value="Phosphoenolpyruvate/pyruvate domain"/>
    <property type="match status" value="1"/>
</dbReference>
<dbReference type="EMBL" id="JASPKZ010001233">
    <property type="protein sequence ID" value="KAJ9598233.1"/>
    <property type="molecule type" value="Genomic_DNA"/>
</dbReference>
<keyword evidence="12" id="KW-0456">Lyase</keyword>
<evidence type="ECO:0000256" key="13">
    <source>
        <dbReference type="ARBA" id="ARBA00047918"/>
    </source>
</evidence>
<feature type="domain" description="HpcH/HpaI aldolase/citrate lyase" evidence="26">
    <location>
        <begin position="71"/>
        <end position="301"/>
    </location>
</feature>
<evidence type="ECO:0000313" key="27">
    <source>
        <dbReference type="EMBL" id="KAJ9598233.1"/>
    </source>
</evidence>
<dbReference type="InterPro" id="IPR005000">
    <property type="entry name" value="Aldolase/citrate-lyase_domain"/>
</dbReference>
<evidence type="ECO:0000256" key="6">
    <source>
        <dbReference type="ARBA" id="ARBA00022723"/>
    </source>
</evidence>
<dbReference type="InterPro" id="IPR040442">
    <property type="entry name" value="Pyrv_kinase-like_dom_sf"/>
</dbReference>
<comment type="function">
    <text evidence="16">Mitochondrial citramalyl-CoA lyase indirectly involved in the vitamin B12 metabolism. Converts citramalyl-CoA into acetyl-CoA and pyruvate in the C5-dicarboxylate catabolism pathway. The C5-dicarboxylate catabolism pathway is required to detoxify itaconate, a vitamin B12-poisoning metabolite. Also acts as a malate synthase in vitro, converting glyoxylate and acetyl-CoA to malate. Also displays malyl-CoA thioesterase activity. Also acts as a beta-methylmalate synthase in vitro, by mediating conversion of glyoxylate and propionyl-CoA to beta-methylmalate. Also has very weak citramalate synthase activity in vitro.</text>
</comment>
<comment type="cofactor">
    <cofactor evidence="1">
        <name>Mg(2+)</name>
        <dbReference type="ChEBI" id="CHEBI:18420"/>
    </cofactor>
</comment>
<sequence>MLGILYKYVCYHRERLLHCISRATNNSPNKKIKMLLRKLSTSLFRLHMSNIGCMKTKASILTGVRNYTPRRAILYVPGDQQKKLDKSLKLEVDCIAMDCEDGVAANRKNVARENIVKMLNKGPQSTRQPEWSVRINSVESGLCEEDLEAILTAKNLPPTVLLPKVDRPEDIEWFSEKMIDLLSPRNLEVKLNLIIYIESALAMMDLPDICTAAKELSATAPFQPVALVLGSDDLCASIGAVRSDDAMELLYCRQRLVVIAKAFELQAIDMVHIQFNDLFGLREQCEMGKRMGFTGKQVIHPCQIPVVQETFLPSKDAIAWAQGLVEAFYEHQKRGE</sequence>
<dbReference type="PANTHER" id="PTHR11105">
    <property type="entry name" value="CITRATE LYASE SUBUNIT BETA-RELATED"/>
    <property type="match status" value="1"/>
</dbReference>
<evidence type="ECO:0000256" key="10">
    <source>
        <dbReference type="ARBA" id="ARBA00022990"/>
    </source>
</evidence>
<dbReference type="InterPro" id="IPR011206">
    <property type="entry name" value="Citrate_lyase_beta/mcl1/mcl2"/>
</dbReference>
<gene>
    <name evidence="27" type="ORF">L9F63_011054</name>
</gene>
<evidence type="ECO:0000256" key="3">
    <source>
        <dbReference type="ARBA" id="ARBA00011233"/>
    </source>
</evidence>
<reference evidence="27" key="2">
    <citation type="submission" date="2023-05" db="EMBL/GenBank/DDBJ databases">
        <authorList>
            <person name="Fouks B."/>
        </authorList>
    </citation>
    <scope>NUCLEOTIDE SEQUENCE</scope>
    <source>
        <strain evidence="27">Stay&amp;Tobe</strain>
        <tissue evidence="27">Testes</tissue>
    </source>
</reference>
<keyword evidence="7" id="KW-0378">Hydrolase</keyword>
<comment type="catalytic activity">
    <reaction evidence="13">
        <text>glyoxylate + acetyl-CoA + H2O = (S)-malate + CoA + H(+)</text>
        <dbReference type="Rhea" id="RHEA:18181"/>
        <dbReference type="ChEBI" id="CHEBI:15377"/>
        <dbReference type="ChEBI" id="CHEBI:15378"/>
        <dbReference type="ChEBI" id="CHEBI:15589"/>
        <dbReference type="ChEBI" id="CHEBI:36655"/>
        <dbReference type="ChEBI" id="CHEBI:57287"/>
        <dbReference type="ChEBI" id="CHEBI:57288"/>
        <dbReference type="EC" id="2.3.3.9"/>
    </reaction>
</comment>
<dbReference type="FunFam" id="3.20.20.60:FF:000014">
    <property type="entry name" value="Citrate lyase subunit beta-like protein"/>
    <property type="match status" value="1"/>
</dbReference>
<evidence type="ECO:0000256" key="8">
    <source>
        <dbReference type="ARBA" id="ARBA00022842"/>
    </source>
</evidence>
<feature type="binding site" evidence="24">
    <location>
        <position position="198"/>
    </location>
    <ligand>
        <name>substrate</name>
    </ligand>
</feature>
<dbReference type="GO" id="GO:0004474">
    <property type="term" value="F:malate synthase activity"/>
    <property type="evidence" value="ECO:0007669"/>
    <property type="project" value="UniProtKB-EC"/>
</dbReference>
<evidence type="ECO:0000256" key="23">
    <source>
        <dbReference type="ARBA" id="ARBA00083020"/>
    </source>
</evidence>
<evidence type="ECO:0000256" key="9">
    <source>
        <dbReference type="ARBA" id="ARBA00022946"/>
    </source>
</evidence>
<feature type="non-terminal residue" evidence="27">
    <location>
        <position position="336"/>
    </location>
</feature>
<dbReference type="InterPro" id="IPR040186">
    <property type="entry name" value="Citramalyl-CoA_lyase"/>
</dbReference>
<evidence type="ECO:0000256" key="4">
    <source>
        <dbReference type="ARBA" id="ARBA00012636"/>
    </source>
</evidence>
<evidence type="ECO:0000256" key="15">
    <source>
        <dbReference type="ARBA" id="ARBA00051672"/>
    </source>
</evidence>
<dbReference type="InterPro" id="IPR015813">
    <property type="entry name" value="Pyrv/PenolPyrv_kinase-like_dom"/>
</dbReference>
<comment type="subcellular location">
    <subcellularLocation>
        <location evidence="2">Mitochondrion</location>
    </subcellularLocation>
</comment>
<dbReference type="EC" id="3.1.2.30" evidence="18"/>
<keyword evidence="11" id="KW-0496">Mitochondrion</keyword>
<evidence type="ECO:0000259" key="26">
    <source>
        <dbReference type="Pfam" id="PF03328"/>
    </source>
</evidence>
<comment type="caution">
    <text evidence="27">The sequence shown here is derived from an EMBL/GenBank/DDBJ whole genome shotgun (WGS) entry which is preliminary data.</text>
</comment>
<evidence type="ECO:0000256" key="16">
    <source>
        <dbReference type="ARBA" id="ARBA00055540"/>
    </source>
</evidence>
<dbReference type="EC" id="4.1.3.25" evidence="19"/>
<evidence type="ECO:0000256" key="1">
    <source>
        <dbReference type="ARBA" id="ARBA00001946"/>
    </source>
</evidence>
<evidence type="ECO:0000313" key="28">
    <source>
        <dbReference type="Proteomes" id="UP001233999"/>
    </source>
</evidence>
<evidence type="ECO:0000256" key="19">
    <source>
        <dbReference type="ARBA" id="ARBA00066840"/>
    </source>
</evidence>
<dbReference type="GO" id="GO:0046872">
    <property type="term" value="F:metal ion binding"/>
    <property type="evidence" value="ECO:0007669"/>
    <property type="project" value="UniProtKB-KW"/>
</dbReference>
<feature type="binding site" evidence="24">
    <location>
        <position position="134"/>
    </location>
    <ligand>
        <name>substrate</name>
    </ligand>
</feature>
<keyword evidence="10" id="KW-0007">Acetylation</keyword>
<comment type="catalytic activity">
    <reaction evidence="15">
        <text>(3S)-citramalyl-CoA = pyruvate + acetyl-CoA</text>
        <dbReference type="Rhea" id="RHEA:22612"/>
        <dbReference type="ChEBI" id="CHEBI:15361"/>
        <dbReference type="ChEBI" id="CHEBI:57288"/>
        <dbReference type="ChEBI" id="CHEBI:58668"/>
        <dbReference type="EC" id="4.1.3.25"/>
    </reaction>
</comment>
<dbReference type="GO" id="GO:0047777">
    <property type="term" value="F:(S)-citramalyl-CoA lyase activity"/>
    <property type="evidence" value="ECO:0007669"/>
    <property type="project" value="UniProtKB-EC"/>
</dbReference>
<evidence type="ECO:0000256" key="11">
    <source>
        <dbReference type="ARBA" id="ARBA00023128"/>
    </source>
</evidence>
<evidence type="ECO:0000256" key="25">
    <source>
        <dbReference type="PIRSR" id="PIRSR015582-2"/>
    </source>
</evidence>
<evidence type="ECO:0000256" key="22">
    <source>
        <dbReference type="ARBA" id="ARBA00076788"/>
    </source>
</evidence>
<keyword evidence="8 25" id="KW-0460">Magnesium</keyword>
<comment type="similarity">
    <text evidence="17">Belongs to the HpcH/HpaI aldolase family. Citrate lyase beta subunit-like subfamily.</text>
</comment>
<dbReference type="Proteomes" id="UP001233999">
    <property type="component" value="Unassembled WGS sequence"/>
</dbReference>
<comment type="catalytic activity">
    <reaction evidence="14">
        <text>propanoyl-CoA + glyoxylate + H2O = 3-methylmalate + CoA + H(+)</text>
        <dbReference type="Rhea" id="RHEA:47628"/>
        <dbReference type="ChEBI" id="CHEBI:15377"/>
        <dbReference type="ChEBI" id="CHEBI:15378"/>
        <dbReference type="ChEBI" id="CHEBI:36655"/>
        <dbReference type="ChEBI" id="CHEBI:57287"/>
        <dbReference type="ChEBI" id="CHEBI:57392"/>
        <dbReference type="ChEBI" id="CHEBI:87810"/>
    </reaction>
</comment>
<evidence type="ECO:0000256" key="7">
    <source>
        <dbReference type="ARBA" id="ARBA00022801"/>
    </source>
</evidence>
<protein>
    <recommendedName>
        <fullName evidence="20">Citramalyl-CoA lyase, mitochondrial</fullName>
        <ecNumber evidence="4">2.3.3.9</ecNumber>
        <ecNumber evidence="18">3.1.2.30</ecNumber>
        <ecNumber evidence="19">4.1.3.25</ecNumber>
    </recommendedName>
    <alternativeName>
        <fullName evidence="22">(3S)-malyl-CoA thioesterase</fullName>
    </alternativeName>
    <alternativeName>
        <fullName evidence="23">Beta-methylmalate synthase</fullName>
    </alternativeName>
    <alternativeName>
        <fullName evidence="21">Malate synthase</fullName>
    </alternativeName>
</protein>
<proteinExistence type="inferred from homology"/>
<evidence type="ECO:0000256" key="18">
    <source>
        <dbReference type="ARBA" id="ARBA00066460"/>
    </source>
</evidence>
<keyword evidence="5" id="KW-0808">Transferase</keyword>
<feature type="binding site" evidence="25">
    <location>
        <position position="198"/>
    </location>
    <ligand>
        <name>Mg(2+)</name>
        <dbReference type="ChEBI" id="CHEBI:18420"/>
    </ligand>
</feature>
<evidence type="ECO:0000256" key="5">
    <source>
        <dbReference type="ARBA" id="ARBA00022679"/>
    </source>
</evidence>
<keyword evidence="9" id="KW-0809">Transit peptide</keyword>
<dbReference type="GO" id="GO:0016787">
    <property type="term" value="F:hydrolase activity"/>
    <property type="evidence" value="ECO:0007669"/>
    <property type="project" value="UniProtKB-KW"/>
</dbReference>
<dbReference type="AlphaFoldDB" id="A0AAD8AFM3"/>
<evidence type="ECO:0000256" key="24">
    <source>
        <dbReference type="PIRSR" id="PIRSR015582-1"/>
    </source>
</evidence>
<evidence type="ECO:0000256" key="14">
    <source>
        <dbReference type="ARBA" id="ARBA00051623"/>
    </source>
</evidence>
<name>A0AAD8AFM3_DIPPU</name>
<feature type="binding site" evidence="25">
    <location>
        <position position="233"/>
    </location>
    <ligand>
        <name>Mg(2+)</name>
        <dbReference type="ChEBI" id="CHEBI:18420"/>
    </ligand>
</feature>
<organism evidence="27 28">
    <name type="scientific">Diploptera punctata</name>
    <name type="common">Pacific beetle cockroach</name>
    <dbReference type="NCBI Taxonomy" id="6984"/>
    <lineage>
        <taxon>Eukaryota</taxon>
        <taxon>Metazoa</taxon>
        <taxon>Ecdysozoa</taxon>
        <taxon>Arthropoda</taxon>
        <taxon>Hexapoda</taxon>
        <taxon>Insecta</taxon>
        <taxon>Pterygota</taxon>
        <taxon>Neoptera</taxon>
        <taxon>Polyneoptera</taxon>
        <taxon>Dictyoptera</taxon>
        <taxon>Blattodea</taxon>
        <taxon>Blaberoidea</taxon>
        <taxon>Blaberidae</taxon>
        <taxon>Diplopterinae</taxon>
        <taxon>Diploptera</taxon>
    </lineage>
</organism>